<accession>A0A1I5KDM4</accession>
<dbReference type="AlphaFoldDB" id="A0A1I5KDM4"/>
<dbReference type="EMBL" id="FOWZ01000001">
    <property type="protein sequence ID" value="SFO82726.1"/>
    <property type="molecule type" value="Genomic_DNA"/>
</dbReference>
<dbReference type="STRING" id="604088.SAMN04488060_0091"/>
<keyword evidence="2 6" id="KW-0812">Transmembrane</keyword>
<reference evidence="9" key="1">
    <citation type="submission" date="2016-10" db="EMBL/GenBank/DDBJ databases">
        <authorList>
            <person name="Varghese N."/>
            <person name="Submissions S."/>
        </authorList>
    </citation>
    <scope>NUCLEOTIDE SEQUENCE [LARGE SCALE GENOMIC DNA]</scope>
    <source>
        <strain evidence="9">CGMCC 1.7715</strain>
    </source>
</reference>
<evidence type="ECO:0000256" key="6">
    <source>
        <dbReference type="SAM" id="Phobius"/>
    </source>
</evidence>
<dbReference type="GO" id="GO:0016020">
    <property type="term" value="C:membrane"/>
    <property type="evidence" value="ECO:0007669"/>
    <property type="project" value="UniProtKB-SubCell"/>
</dbReference>
<evidence type="ECO:0000313" key="9">
    <source>
        <dbReference type="Proteomes" id="UP000199331"/>
    </source>
</evidence>
<protein>
    <submittedName>
        <fullName evidence="8">Protein TonB</fullName>
    </submittedName>
</protein>
<feature type="transmembrane region" description="Helical" evidence="6">
    <location>
        <begin position="16"/>
        <end position="35"/>
    </location>
</feature>
<keyword evidence="4 6" id="KW-0472">Membrane</keyword>
<organism evidence="8 9">
    <name type="scientific">Qipengyuania nanhaisediminis</name>
    <dbReference type="NCBI Taxonomy" id="604088"/>
    <lineage>
        <taxon>Bacteria</taxon>
        <taxon>Pseudomonadati</taxon>
        <taxon>Pseudomonadota</taxon>
        <taxon>Alphaproteobacteria</taxon>
        <taxon>Sphingomonadales</taxon>
        <taxon>Erythrobacteraceae</taxon>
        <taxon>Qipengyuania</taxon>
    </lineage>
</organism>
<keyword evidence="9" id="KW-1185">Reference proteome</keyword>
<dbReference type="NCBIfam" id="TIGR01352">
    <property type="entry name" value="tonB_Cterm"/>
    <property type="match status" value="1"/>
</dbReference>
<dbReference type="InterPro" id="IPR037682">
    <property type="entry name" value="TonB_C"/>
</dbReference>
<dbReference type="Proteomes" id="UP000199331">
    <property type="component" value="Unassembled WGS sequence"/>
</dbReference>
<feature type="compositionally biased region" description="Low complexity" evidence="5">
    <location>
        <begin position="107"/>
        <end position="122"/>
    </location>
</feature>
<evidence type="ECO:0000259" key="7">
    <source>
        <dbReference type="Pfam" id="PF03544"/>
    </source>
</evidence>
<dbReference type="GO" id="GO:0055085">
    <property type="term" value="P:transmembrane transport"/>
    <property type="evidence" value="ECO:0007669"/>
    <property type="project" value="InterPro"/>
</dbReference>
<comment type="subcellular location">
    <subcellularLocation>
        <location evidence="1">Membrane</location>
        <topology evidence="1">Single-pass membrane protein</topology>
    </subcellularLocation>
</comment>
<feature type="region of interest" description="Disordered" evidence="5">
    <location>
        <begin position="57"/>
        <end position="145"/>
    </location>
</feature>
<dbReference type="InterPro" id="IPR006260">
    <property type="entry name" value="TonB/TolA_C"/>
</dbReference>
<feature type="domain" description="TonB C-terminal" evidence="7">
    <location>
        <begin position="170"/>
        <end position="233"/>
    </location>
</feature>
<evidence type="ECO:0000256" key="2">
    <source>
        <dbReference type="ARBA" id="ARBA00022692"/>
    </source>
</evidence>
<dbReference type="OrthoDB" id="7390536at2"/>
<name>A0A1I5KDM4_9SPHN</name>
<sequence>MSETQSRFSTQKRRPNGWVILLILLIHIGIFYALIRSLAPGVVATVEREVVSAFTVTVTAPPEETPEVEPQPDEGAQGDPGREAVPQPVTAPTPRQQVREDRPVPRASSTGTATDSGATDNGTGTGAAGSGLGTGAGRGGGGQGGVAATKPVLVRAITDASAFPIPPGGREARIGKSVIVRLRVSAEGRATSCSVYRPSPFPETDSKVCELALQQLRFEPARNAEGQPVAAPFYYQQRFFN</sequence>
<proteinExistence type="predicted"/>
<dbReference type="Gene3D" id="3.30.1150.10">
    <property type="match status" value="1"/>
</dbReference>
<evidence type="ECO:0000256" key="1">
    <source>
        <dbReference type="ARBA" id="ARBA00004167"/>
    </source>
</evidence>
<dbReference type="RefSeq" id="WP_090476315.1">
    <property type="nucleotide sequence ID" value="NZ_FOWZ01000001.1"/>
</dbReference>
<keyword evidence="3 6" id="KW-1133">Transmembrane helix</keyword>
<gene>
    <name evidence="8" type="ORF">SAMN04488060_0091</name>
</gene>
<evidence type="ECO:0000313" key="8">
    <source>
        <dbReference type="EMBL" id="SFO82726.1"/>
    </source>
</evidence>
<dbReference type="Pfam" id="PF03544">
    <property type="entry name" value="TonB_C"/>
    <property type="match status" value="1"/>
</dbReference>
<feature type="compositionally biased region" description="Gly residues" evidence="5">
    <location>
        <begin position="123"/>
        <end position="145"/>
    </location>
</feature>
<evidence type="ECO:0000256" key="3">
    <source>
        <dbReference type="ARBA" id="ARBA00022989"/>
    </source>
</evidence>
<evidence type="ECO:0000256" key="5">
    <source>
        <dbReference type="SAM" id="MobiDB-lite"/>
    </source>
</evidence>
<evidence type="ECO:0000256" key="4">
    <source>
        <dbReference type="ARBA" id="ARBA00023136"/>
    </source>
</evidence>
<dbReference type="SUPFAM" id="SSF74653">
    <property type="entry name" value="TolA/TonB C-terminal domain"/>
    <property type="match status" value="1"/>
</dbReference>